<name>A0A318HJ12_9MYCO</name>
<dbReference type="RefSeq" id="WP_110317333.1">
    <property type="nucleotide sequence ID" value="NZ_QJJU01000011.1"/>
</dbReference>
<proteinExistence type="predicted"/>
<dbReference type="PANTHER" id="PTHR33055">
    <property type="entry name" value="TRANSPOSASE FOR INSERTION SEQUENCE ELEMENT IS1111A"/>
    <property type="match status" value="1"/>
</dbReference>
<gene>
    <name evidence="3" type="ORF">C8E89_11138</name>
</gene>
<evidence type="ECO:0000259" key="1">
    <source>
        <dbReference type="Pfam" id="PF01548"/>
    </source>
</evidence>
<dbReference type="AlphaFoldDB" id="A0A318HJ12"/>
<reference evidence="3 4" key="2">
    <citation type="submission" date="2018-06" db="EMBL/GenBank/DDBJ databases">
        <title>Sequencing of bacterial isolates from soil warming experiment in Harvard Forest, Massachusetts, USA.</title>
        <authorList>
            <person name="Deangelis K.PhD."/>
        </authorList>
    </citation>
    <scope>NUCLEOTIDE SEQUENCE [LARGE SCALE GENOMIC DNA]</scope>
    <source>
        <strain evidence="3 4">GAS496</strain>
    </source>
</reference>
<sequence length="359" mass="38403">MESTIAVSSQPQVTVGVDTHKQFHVAHAVDGLGRRLGSYRLVASSAGYVGFVAWAHSLGQLVRVGIEGPGHYGAGLARHLLAEGIAVREVSRPSRQHRARYGKSDDADAAGAAAAVLAGEALGEPKTADGAAEMVRVLRVARTSVVRARAKAYVALQSLLVTAPAVLREQLAGLYKDRLLQACLNLAEPDIPTTPTEAITISIRSLAARCRELDAEAARLEHHIDTITATAAPRLRAVYGVGPDTAATLMSALGDNPARLPNEAAFAKLCGVCPVEASSGKTIRHRLNRGGDRDANRALHVILVVRLRRHQPTRDYMARRTAEGKSKNEVMRCLKRYIAREVFHALQPPPTSAKTLGTT</sequence>
<dbReference type="GO" id="GO:0004803">
    <property type="term" value="F:transposase activity"/>
    <property type="evidence" value="ECO:0007669"/>
    <property type="project" value="InterPro"/>
</dbReference>
<dbReference type="InterPro" id="IPR002525">
    <property type="entry name" value="Transp_IS110-like_N"/>
</dbReference>
<evidence type="ECO:0000259" key="2">
    <source>
        <dbReference type="Pfam" id="PF02371"/>
    </source>
</evidence>
<comment type="caution">
    <text evidence="3">The sequence shown here is derived from an EMBL/GenBank/DDBJ whole genome shotgun (WGS) entry which is preliminary data.</text>
</comment>
<keyword evidence="4" id="KW-1185">Reference proteome</keyword>
<evidence type="ECO:0000313" key="3">
    <source>
        <dbReference type="EMBL" id="PXX07254.1"/>
    </source>
</evidence>
<reference evidence="4" key="1">
    <citation type="submission" date="2018-05" db="EMBL/GenBank/DDBJ databases">
        <authorList>
            <person name="Deangelis K."/>
            <person name="Huntemann M."/>
            <person name="Clum A."/>
            <person name="Pillay M."/>
            <person name="Palaniappan K."/>
            <person name="Varghese N."/>
            <person name="Mikhailova N."/>
            <person name="Stamatis D."/>
            <person name="Reddy T."/>
            <person name="Daum C."/>
            <person name="Shapiro N."/>
            <person name="Ivanova N."/>
            <person name="Kyrpides N."/>
            <person name="Woyke T."/>
        </authorList>
    </citation>
    <scope>NUCLEOTIDE SEQUENCE [LARGE SCALE GENOMIC DNA]</scope>
    <source>
        <strain evidence="4">GAS496</strain>
    </source>
</reference>
<organism evidence="3 4">
    <name type="scientific">Mycolicibacterium moriokaense</name>
    <dbReference type="NCBI Taxonomy" id="39691"/>
    <lineage>
        <taxon>Bacteria</taxon>
        <taxon>Bacillati</taxon>
        <taxon>Actinomycetota</taxon>
        <taxon>Actinomycetes</taxon>
        <taxon>Mycobacteriales</taxon>
        <taxon>Mycobacteriaceae</taxon>
        <taxon>Mycolicibacterium</taxon>
    </lineage>
</organism>
<dbReference type="InterPro" id="IPR047650">
    <property type="entry name" value="Transpos_IS110"/>
</dbReference>
<dbReference type="Pfam" id="PF02371">
    <property type="entry name" value="Transposase_20"/>
    <property type="match status" value="1"/>
</dbReference>
<feature type="domain" description="Transposase IS110-like N-terminal" evidence="1">
    <location>
        <begin position="15"/>
        <end position="161"/>
    </location>
</feature>
<evidence type="ECO:0000313" key="4">
    <source>
        <dbReference type="Proteomes" id="UP000247781"/>
    </source>
</evidence>
<feature type="domain" description="Transposase IS116/IS110/IS902 C-terminal" evidence="2">
    <location>
        <begin position="234"/>
        <end position="316"/>
    </location>
</feature>
<dbReference type="OrthoDB" id="4337860at2"/>
<dbReference type="PANTHER" id="PTHR33055:SF16">
    <property type="entry name" value="TRANSPOSASE FOR INSERTION SEQUENCE ELEMENT IS1547"/>
    <property type="match status" value="1"/>
</dbReference>
<dbReference type="GO" id="GO:0003677">
    <property type="term" value="F:DNA binding"/>
    <property type="evidence" value="ECO:0007669"/>
    <property type="project" value="InterPro"/>
</dbReference>
<protein>
    <submittedName>
        <fullName evidence="3">Transposase</fullName>
    </submittedName>
</protein>
<dbReference type="Pfam" id="PF01548">
    <property type="entry name" value="DEDD_Tnp_IS110"/>
    <property type="match status" value="1"/>
</dbReference>
<dbReference type="NCBIfam" id="NF033542">
    <property type="entry name" value="transpos_IS110"/>
    <property type="match status" value="1"/>
</dbReference>
<accession>A0A318HJ12</accession>
<dbReference type="Proteomes" id="UP000247781">
    <property type="component" value="Unassembled WGS sequence"/>
</dbReference>
<dbReference type="InterPro" id="IPR003346">
    <property type="entry name" value="Transposase_20"/>
</dbReference>
<dbReference type="GO" id="GO:0006313">
    <property type="term" value="P:DNA transposition"/>
    <property type="evidence" value="ECO:0007669"/>
    <property type="project" value="InterPro"/>
</dbReference>
<dbReference type="EMBL" id="QJJU01000011">
    <property type="protein sequence ID" value="PXX07254.1"/>
    <property type="molecule type" value="Genomic_DNA"/>
</dbReference>